<dbReference type="GeneID" id="25323958"/>
<protein>
    <submittedName>
        <fullName evidence="2">Uncharacterized protein</fullName>
    </submittedName>
</protein>
<reference evidence="2 3" key="1">
    <citation type="submission" date="2015-01" db="EMBL/GenBank/DDBJ databases">
        <title>The Genome Sequence of Exophiala xenobiotica CBS118157.</title>
        <authorList>
            <consortium name="The Broad Institute Genomics Platform"/>
            <person name="Cuomo C."/>
            <person name="de Hoog S."/>
            <person name="Gorbushina A."/>
            <person name="Stielow B."/>
            <person name="Teixiera M."/>
            <person name="Abouelleil A."/>
            <person name="Chapman S.B."/>
            <person name="Priest M."/>
            <person name="Young S.K."/>
            <person name="Wortman J."/>
            <person name="Nusbaum C."/>
            <person name="Birren B."/>
        </authorList>
    </citation>
    <scope>NUCLEOTIDE SEQUENCE [LARGE SCALE GENOMIC DNA]</scope>
    <source>
        <strain evidence="2 3">CBS 118157</strain>
    </source>
</reference>
<organism evidence="2 3">
    <name type="scientific">Exophiala xenobiotica</name>
    <dbReference type="NCBI Taxonomy" id="348802"/>
    <lineage>
        <taxon>Eukaryota</taxon>
        <taxon>Fungi</taxon>
        <taxon>Dikarya</taxon>
        <taxon>Ascomycota</taxon>
        <taxon>Pezizomycotina</taxon>
        <taxon>Eurotiomycetes</taxon>
        <taxon>Chaetothyriomycetidae</taxon>
        <taxon>Chaetothyriales</taxon>
        <taxon>Herpotrichiellaceae</taxon>
        <taxon>Exophiala</taxon>
    </lineage>
</organism>
<dbReference type="AlphaFoldDB" id="A0A0D2F4X8"/>
<dbReference type="EMBL" id="KN847317">
    <property type="protein sequence ID" value="KIW61995.1"/>
    <property type="molecule type" value="Genomic_DNA"/>
</dbReference>
<gene>
    <name evidence="2" type="ORF">PV05_02050</name>
</gene>
<feature type="region of interest" description="Disordered" evidence="1">
    <location>
        <begin position="77"/>
        <end position="102"/>
    </location>
</feature>
<accession>A0A0D2F4X8</accession>
<dbReference type="HOGENOM" id="CLU_2277517_0_0_1"/>
<keyword evidence="3" id="KW-1185">Reference proteome</keyword>
<proteinExistence type="predicted"/>
<dbReference type="Proteomes" id="UP000054342">
    <property type="component" value="Unassembled WGS sequence"/>
</dbReference>
<dbReference type="RefSeq" id="XP_013322579.1">
    <property type="nucleotide sequence ID" value="XM_013467125.1"/>
</dbReference>
<sequence length="102" mass="11015">MVAFSLSHVGGTRPTHFAEGRTRDSLSGTRRASEPQGASVIADMEGLVDAARAMRRGILSCRRLRNLWQTCRCTSSCHSRTGSSGPRYLDATANCQDSQGTL</sequence>
<evidence type="ECO:0000313" key="3">
    <source>
        <dbReference type="Proteomes" id="UP000054342"/>
    </source>
</evidence>
<evidence type="ECO:0000256" key="1">
    <source>
        <dbReference type="SAM" id="MobiDB-lite"/>
    </source>
</evidence>
<feature type="region of interest" description="Disordered" evidence="1">
    <location>
        <begin position="1"/>
        <end position="37"/>
    </location>
</feature>
<feature type="compositionally biased region" description="Polar residues" evidence="1">
    <location>
        <begin position="93"/>
        <end position="102"/>
    </location>
</feature>
<name>A0A0D2F4X8_9EURO</name>
<evidence type="ECO:0000313" key="2">
    <source>
        <dbReference type="EMBL" id="KIW61995.1"/>
    </source>
</evidence>